<organism evidence="1 2">
    <name type="scientific">Nepenthes gracilis</name>
    <name type="common">Slender pitcher plant</name>
    <dbReference type="NCBI Taxonomy" id="150966"/>
    <lineage>
        <taxon>Eukaryota</taxon>
        <taxon>Viridiplantae</taxon>
        <taxon>Streptophyta</taxon>
        <taxon>Embryophyta</taxon>
        <taxon>Tracheophyta</taxon>
        <taxon>Spermatophyta</taxon>
        <taxon>Magnoliopsida</taxon>
        <taxon>eudicotyledons</taxon>
        <taxon>Gunneridae</taxon>
        <taxon>Pentapetalae</taxon>
        <taxon>Caryophyllales</taxon>
        <taxon>Nepenthaceae</taxon>
        <taxon>Nepenthes</taxon>
    </lineage>
</organism>
<dbReference type="AlphaFoldDB" id="A0AAD3SKY6"/>
<comment type="caution">
    <text evidence="1">The sequence shown here is derived from an EMBL/GenBank/DDBJ whole genome shotgun (WGS) entry which is preliminary data.</text>
</comment>
<dbReference type="Proteomes" id="UP001279734">
    <property type="component" value="Unassembled WGS sequence"/>
</dbReference>
<sequence>MRDVISCFSEHAVRVHETACSSFVSQSCISQNLTPSIRNAVACQYKVILSSQNHLLVTLTWCRNHKGQGLAITIDDDPSTSFKLQTFSRLFSKKKGSKSVEYNGFKIDISWDLSSAAFDSGPEPVDGYFLLLTVDSELALVLGNLAHEAASKKIKNGATVAKFSLISRREHCSGNALYSTKAQFCDTGAAHDILIRCVGVNERIKQPVLSVSIDNRTVMRVKRLEWNFRGNQTIFVDGLLVDLLWDVHDWFFNPASGFAVFMFRTRSGMDSRLWLEEKAAQKEKETIEFSLLIYASKTP</sequence>
<evidence type="ECO:0000313" key="2">
    <source>
        <dbReference type="Proteomes" id="UP001279734"/>
    </source>
</evidence>
<dbReference type="Pfam" id="PF05910">
    <property type="entry name" value="DUF868"/>
    <property type="match status" value="1"/>
</dbReference>
<keyword evidence="2" id="KW-1185">Reference proteome</keyword>
<accession>A0AAD3SKY6</accession>
<evidence type="ECO:0008006" key="3">
    <source>
        <dbReference type="Google" id="ProtNLM"/>
    </source>
</evidence>
<evidence type="ECO:0000313" key="1">
    <source>
        <dbReference type="EMBL" id="GMH12655.1"/>
    </source>
</evidence>
<name>A0AAD3SKY6_NEPGR</name>
<dbReference type="EMBL" id="BSYO01000012">
    <property type="protein sequence ID" value="GMH12655.1"/>
    <property type="molecule type" value="Genomic_DNA"/>
</dbReference>
<dbReference type="InterPro" id="IPR008586">
    <property type="entry name" value="DUF868_pln"/>
</dbReference>
<dbReference type="PANTHER" id="PTHR31972:SF48">
    <property type="entry name" value="OS04G0407500 PROTEIN"/>
    <property type="match status" value="1"/>
</dbReference>
<reference evidence="1" key="1">
    <citation type="submission" date="2023-05" db="EMBL/GenBank/DDBJ databases">
        <title>Nepenthes gracilis genome sequencing.</title>
        <authorList>
            <person name="Fukushima K."/>
        </authorList>
    </citation>
    <scope>NUCLEOTIDE SEQUENCE</scope>
    <source>
        <strain evidence="1">SING2019-196</strain>
    </source>
</reference>
<dbReference type="PANTHER" id="PTHR31972">
    <property type="entry name" value="EXPRESSED PROTEIN"/>
    <property type="match status" value="1"/>
</dbReference>
<proteinExistence type="predicted"/>
<protein>
    <recommendedName>
        <fullName evidence="3">DUF868 domain-containing protein</fullName>
    </recommendedName>
</protein>
<gene>
    <name evidence="1" type="ORF">Nepgr_014496</name>
</gene>
<dbReference type="PROSITE" id="PS51257">
    <property type="entry name" value="PROKAR_LIPOPROTEIN"/>
    <property type="match status" value="1"/>
</dbReference>